<sequence length="67" mass="7725">VKLCEETNQLTKDVLKILTEQTNLTRELVNFPRDLQKATQLLSHTIHMQAKVFQSRQQSDDEDVSIG</sequence>
<reference evidence="1" key="1">
    <citation type="submission" date="2021-02" db="EMBL/GenBank/DDBJ databases">
        <authorList>
            <person name="Nowell W R."/>
        </authorList>
    </citation>
    <scope>NUCLEOTIDE SEQUENCE</scope>
</reference>
<protein>
    <submittedName>
        <fullName evidence="1">Uncharacterized protein</fullName>
    </submittedName>
</protein>
<dbReference type="Proteomes" id="UP000663866">
    <property type="component" value="Unassembled WGS sequence"/>
</dbReference>
<dbReference type="AlphaFoldDB" id="A0A821DK59"/>
<feature type="non-terminal residue" evidence="1">
    <location>
        <position position="1"/>
    </location>
</feature>
<name>A0A821DK59_9BILA</name>
<organism evidence="1 2">
    <name type="scientific">Rotaria magnacalcarata</name>
    <dbReference type="NCBI Taxonomy" id="392030"/>
    <lineage>
        <taxon>Eukaryota</taxon>
        <taxon>Metazoa</taxon>
        <taxon>Spiralia</taxon>
        <taxon>Gnathifera</taxon>
        <taxon>Rotifera</taxon>
        <taxon>Eurotatoria</taxon>
        <taxon>Bdelloidea</taxon>
        <taxon>Philodinida</taxon>
        <taxon>Philodinidae</taxon>
        <taxon>Rotaria</taxon>
    </lineage>
</organism>
<evidence type="ECO:0000313" key="2">
    <source>
        <dbReference type="Proteomes" id="UP000663866"/>
    </source>
</evidence>
<keyword evidence="2" id="KW-1185">Reference proteome</keyword>
<feature type="non-terminal residue" evidence="1">
    <location>
        <position position="67"/>
    </location>
</feature>
<gene>
    <name evidence="1" type="ORF">OVN521_LOCUS45957</name>
</gene>
<accession>A0A821DK59</accession>
<dbReference type="EMBL" id="CAJOBG010078433">
    <property type="protein sequence ID" value="CAF4622735.1"/>
    <property type="molecule type" value="Genomic_DNA"/>
</dbReference>
<proteinExistence type="predicted"/>
<evidence type="ECO:0000313" key="1">
    <source>
        <dbReference type="EMBL" id="CAF4622735.1"/>
    </source>
</evidence>
<comment type="caution">
    <text evidence="1">The sequence shown here is derived from an EMBL/GenBank/DDBJ whole genome shotgun (WGS) entry which is preliminary data.</text>
</comment>